<evidence type="ECO:0000313" key="4">
    <source>
        <dbReference type="EMBL" id="QNK00671.1"/>
    </source>
</evidence>
<protein>
    <submittedName>
        <fullName evidence="4">TetR/AcrR family transcriptional regulator</fullName>
    </submittedName>
</protein>
<dbReference type="SUPFAM" id="SSF46689">
    <property type="entry name" value="Homeodomain-like"/>
    <property type="match status" value="1"/>
</dbReference>
<dbReference type="InterPro" id="IPR009057">
    <property type="entry name" value="Homeodomain-like_sf"/>
</dbReference>
<keyword evidence="1 2" id="KW-0238">DNA-binding</keyword>
<name>A0A7G8Q1L3_9GAMM</name>
<evidence type="ECO:0000256" key="1">
    <source>
        <dbReference type="ARBA" id="ARBA00023125"/>
    </source>
</evidence>
<dbReference type="RefSeq" id="WP_187056143.1">
    <property type="nucleotide sequence ID" value="NZ_CP060412.1"/>
</dbReference>
<dbReference type="GO" id="GO:0003677">
    <property type="term" value="F:DNA binding"/>
    <property type="evidence" value="ECO:0007669"/>
    <property type="project" value="UniProtKB-UniRule"/>
</dbReference>
<dbReference type="EMBL" id="CP060412">
    <property type="protein sequence ID" value="QNK00671.1"/>
    <property type="molecule type" value="Genomic_DNA"/>
</dbReference>
<dbReference type="PANTHER" id="PTHR43479:SF7">
    <property type="entry name" value="TETR-FAMILY TRANSCRIPTIONAL REGULATOR"/>
    <property type="match status" value="1"/>
</dbReference>
<feature type="domain" description="HTH tetR-type" evidence="3">
    <location>
        <begin position="6"/>
        <end position="66"/>
    </location>
</feature>
<reference evidence="4 5" key="1">
    <citation type="submission" date="2020-08" db="EMBL/GenBank/DDBJ databases">
        <title>Dyella sp. G9 isolated from forest soil.</title>
        <authorList>
            <person name="Fu J."/>
            <person name="Qiu L."/>
        </authorList>
    </citation>
    <scope>NUCLEOTIDE SEQUENCE [LARGE SCALE GENOMIC DNA]</scope>
    <source>
        <strain evidence="4 5">G9</strain>
    </source>
</reference>
<keyword evidence="5" id="KW-1185">Reference proteome</keyword>
<dbReference type="InterPro" id="IPR050624">
    <property type="entry name" value="HTH-type_Tx_Regulator"/>
</dbReference>
<accession>A0A7G8Q1L3</accession>
<evidence type="ECO:0000259" key="3">
    <source>
        <dbReference type="PROSITE" id="PS50977"/>
    </source>
</evidence>
<dbReference type="Proteomes" id="UP000515873">
    <property type="component" value="Chromosome"/>
</dbReference>
<dbReference type="InterPro" id="IPR001647">
    <property type="entry name" value="HTH_TetR"/>
</dbReference>
<dbReference type="Gene3D" id="1.10.357.10">
    <property type="entry name" value="Tetracycline Repressor, domain 2"/>
    <property type="match status" value="1"/>
</dbReference>
<evidence type="ECO:0000313" key="5">
    <source>
        <dbReference type="Proteomes" id="UP000515873"/>
    </source>
</evidence>
<dbReference type="Pfam" id="PF00440">
    <property type="entry name" value="TetR_N"/>
    <property type="match status" value="1"/>
</dbReference>
<dbReference type="PANTHER" id="PTHR43479">
    <property type="entry name" value="ACREF/ENVCD OPERON REPRESSOR-RELATED"/>
    <property type="match status" value="1"/>
</dbReference>
<feature type="DNA-binding region" description="H-T-H motif" evidence="2">
    <location>
        <begin position="29"/>
        <end position="48"/>
    </location>
</feature>
<gene>
    <name evidence="4" type="ORF">H8F01_16475</name>
</gene>
<evidence type="ECO:0000256" key="2">
    <source>
        <dbReference type="PROSITE-ProRule" id="PRU00335"/>
    </source>
</evidence>
<dbReference type="KEGG" id="dtl:H8F01_16475"/>
<dbReference type="AlphaFoldDB" id="A0A7G8Q1L3"/>
<proteinExistence type="predicted"/>
<organism evidence="4 5">
    <name type="scientific">Dyella telluris</name>
    <dbReference type="NCBI Taxonomy" id="2763498"/>
    <lineage>
        <taxon>Bacteria</taxon>
        <taxon>Pseudomonadati</taxon>
        <taxon>Pseudomonadota</taxon>
        <taxon>Gammaproteobacteria</taxon>
        <taxon>Lysobacterales</taxon>
        <taxon>Rhodanobacteraceae</taxon>
        <taxon>Dyella</taxon>
    </lineage>
</organism>
<dbReference type="PROSITE" id="PS50977">
    <property type="entry name" value="HTH_TETR_2"/>
    <property type="match status" value="1"/>
</dbReference>
<sequence>MDQRIERSKSALRMAVFQLLQQQPYEAITVDDIARRAGVARSTFYVHFEDKEELLRASLAAPFDLLSQVVADPVPQKVIVAALAHMLHVREAGVAMLQGGARPVIARTLATHLETRLGARGLHRPGRLLLPFAMFSHMLADAILAGISEWLQAERPMSPEELARVLARQATALIDASRAG</sequence>